<sequence>MEIPRHWRLKKERYGTPSGGLYGYSRVNGEGVEFSLDRRHWSIGTNGNGKDHGQENPLKQPILYLAVLNPK</sequence>
<name>A0A1F7XST5_9BACT</name>
<comment type="caution">
    <text evidence="1">The sequence shown here is derived from an EMBL/GenBank/DDBJ whole genome shotgun (WGS) entry which is preliminary data.</text>
</comment>
<dbReference type="Proteomes" id="UP000178446">
    <property type="component" value="Unassembled WGS sequence"/>
</dbReference>
<protein>
    <submittedName>
        <fullName evidence="1">Uncharacterized protein</fullName>
    </submittedName>
</protein>
<organism evidence="1 2">
    <name type="scientific">Candidatus Woesebacteria bacterium RIFCSPHIGHO2_01_FULL_37_10</name>
    <dbReference type="NCBI Taxonomy" id="1802489"/>
    <lineage>
        <taxon>Bacteria</taxon>
        <taxon>Candidatus Woeseibacteriota</taxon>
    </lineage>
</organism>
<gene>
    <name evidence="1" type="ORF">A2685_02850</name>
</gene>
<evidence type="ECO:0000313" key="1">
    <source>
        <dbReference type="EMBL" id="OGM18086.1"/>
    </source>
</evidence>
<accession>A0A1F7XST5</accession>
<dbReference type="EMBL" id="MGGB01000057">
    <property type="protein sequence ID" value="OGM18086.1"/>
    <property type="molecule type" value="Genomic_DNA"/>
</dbReference>
<dbReference type="AlphaFoldDB" id="A0A1F7XST5"/>
<proteinExistence type="predicted"/>
<evidence type="ECO:0000313" key="2">
    <source>
        <dbReference type="Proteomes" id="UP000178446"/>
    </source>
</evidence>
<reference evidence="1 2" key="1">
    <citation type="journal article" date="2016" name="Nat. Commun.">
        <title>Thousands of microbial genomes shed light on interconnected biogeochemical processes in an aquifer system.</title>
        <authorList>
            <person name="Anantharaman K."/>
            <person name="Brown C.T."/>
            <person name="Hug L.A."/>
            <person name="Sharon I."/>
            <person name="Castelle C.J."/>
            <person name="Probst A.J."/>
            <person name="Thomas B.C."/>
            <person name="Singh A."/>
            <person name="Wilkins M.J."/>
            <person name="Karaoz U."/>
            <person name="Brodie E.L."/>
            <person name="Williams K.H."/>
            <person name="Hubbard S.S."/>
            <person name="Banfield J.F."/>
        </authorList>
    </citation>
    <scope>NUCLEOTIDE SEQUENCE [LARGE SCALE GENOMIC DNA]</scope>
</reference>